<organism evidence="3 4">
    <name type="scientific">candidate division WWE3 bacterium RIFOXYD1_FULL_43_17</name>
    <dbReference type="NCBI Taxonomy" id="1802652"/>
    <lineage>
        <taxon>Bacteria</taxon>
        <taxon>Katanobacteria</taxon>
    </lineage>
</organism>
<dbReference type="EMBL" id="MEWJ01000039">
    <property type="protein sequence ID" value="OGC79716.1"/>
    <property type="molecule type" value="Genomic_DNA"/>
</dbReference>
<dbReference type="InterPro" id="IPR006321">
    <property type="entry name" value="PilT/PilU"/>
</dbReference>
<dbReference type="InterPro" id="IPR001482">
    <property type="entry name" value="T2SS/T4SS_dom"/>
</dbReference>
<dbReference type="SUPFAM" id="SSF52540">
    <property type="entry name" value="P-loop containing nucleoside triphosphate hydrolases"/>
    <property type="match status" value="1"/>
</dbReference>
<dbReference type="Pfam" id="PF00437">
    <property type="entry name" value="T2SSE"/>
    <property type="match status" value="1"/>
</dbReference>
<dbReference type="CDD" id="cd01131">
    <property type="entry name" value="PilT"/>
    <property type="match status" value="1"/>
</dbReference>
<gene>
    <name evidence="3" type="ORF">A3K01_04375</name>
</gene>
<dbReference type="NCBIfam" id="TIGR01420">
    <property type="entry name" value="pilT_fam"/>
    <property type="match status" value="1"/>
</dbReference>
<proteinExistence type="inferred from homology"/>
<dbReference type="Gene3D" id="3.30.450.90">
    <property type="match status" value="1"/>
</dbReference>
<dbReference type="InterPro" id="IPR027417">
    <property type="entry name" value="P-loop_NTPase"/>
</dbReference>
<evidence type="ECO:0000313" key="3">
    <source>
        <dbReference type="EMBL" id="OGC79716.1"/>
    </source>
</evidence>
<evidence type="ECO:0000259" key="2">
    <source>
        <dbReference type="Pfam" id="PF00437"/>
    </source>
</evidence>
<comment type="similarity">
    <text evidence="1">Belongs to the GSP E family.</text>
</comment>
<name>A0A1F4XDH3_UNCKA</name>
<comment type="caution">
    <text evidence="3">The sequence shown here is derived from an EMBL/GenBank/DDBJ whole genome shotgun (WGS) entry which is preliminary data.</text>
</comment>
<dbReference type="InterPro" id="IPR050921">
    <property type="entry name" value="T4SS_GSP_E_ATPase"/>
</dbReference>
<protein>
    <recommendedName>
        <fullName evidence="2">Bacterial type II secretion system protein E domain-containing protein</fullName>
    </recommendedName>
</protein>
<dbReference type="Proteomes" id="UP000177845">
    <property type="component" value="Unassembled WGS sequence"/>
</dbReference>
<dbReference type="GO" id="GO:0005524">
    <property type="term" value="F:ATP binding"/>
    <property type="evidence" value="ECO:0007669"/>
    <property type="project" value="InterPro"/>
</dbReference>
<dbReference type="PANTHER" id="PTHR30486">
    <property type="entry name" value="TWITCHING MOTILITY PROTEIN PILT"/>
    <property type="match status" value="1"/>
</dbReference>
<evidence type="ECO:0000313" key="4">
    <source>
        <dbReference type="Proteomes" id="UP000177845"/>
    </source>
</evidence>
<sequence length="360" mass="40105">MKNMKLNATQLLERVVSIGASDLHVSVGSKPYVRIKTVLSILEDFDVMTVDDVEYFLSQILDTQQREVLEVNKELDFSVALGGKARFRVNAFFQKGYPSAALRHIPMSVPSLESLNLPPYLMNLCQIKSGLILVVGPTGHGKSTTIASMIDKINEARAEHILTVEDPIEYIFANKKSLVEQREMFLDTHDWAVALKSMLRQDPNVILIGEMRDAETTSSALEIAETGHLVFATLHTNSASQTVERIVSSFPSDKQNEIRVQLSQVLEVVISQRLIPSPTKGVVPAVEIMLGNDAVRNLIREGKAHMIDNVINTSSQVGMVSLDRSIAYLVNNGLVEFQEGIKYTLRPEDFKRLIDSKMVK</sequence>
<dbReference type="Gene3D" id="3.40.50.300">
    <property type="entry name" value="P-loop containing nucleotide triphosphate hydrolases"/>
    <property type="match status" value="1"/>
</dbReference>
<reference evidence="3 4" key="1">
    <citation type="journal article" date="2016" name="Nat. Commun.">
        <title>Thousands of microbial genomes shed light on interconnected biogeochemical processes in an aquifer system.</title>
        <authorList>
            <person name="Anantharaman K."/>
            <person name="Brown C.T."/>
            <person name="Hug L.A."/>
            <person name="Sharon I."/>
            <person name="Castelle C.J."/>
            <person name="Probst A.J."/>
            <person name="Thomas B.C."/>
            <person name="Singh A."/>
            <person name="Wilkins M.J."/>
            <person name="Karaoz U."/>
            <person name="Brodie E.L."/>
            <person name="Williams K.H."/>
            <person name="Hubbard S.S."/>
            <person name="Banfield J.F."/>
        </authorList>
    </citation>
    <scope>NUCLEOTIDE SEQUENCE [LARGE SCALE GENOMIC DNA]</scope>
</reference>
<dbReference type="GO" id="GO:0016887">
    <property type="term" value="F:ATP hydrolysis activity"/>
    <property type="evidence" value="ECO:0007669"/>
    <property type="project" value="InterPro"/>
</dbReference>
<dbReference type="AlphaFoldDB" id="A0A1F4XDH3"/>
<feature type="domain" description="Bacterial type II secretion system protein E" evidence="2">
    <location>
        <begin position="10"/>
        <end position="276"/>
    </location>
</feature>
<evidence type="ECO:0000256" key="1">
    <source>
        <dbReference type="ARBA" id="ARBA00006611"/>
    </source>
</evidence>
<accession>A0A1F4XDH3</accession>